<keyword evidence="1" id="KW-1133">Transmembrane helix</keyword>
<accession>A0A1X1DPE7</accession>
<evidence type="ECO:0000256" key="1">
    <source>
        <dbReference type="SAM" id="Phobius"/>
    </source>
</evidence>
<proteinExistence type="predicted"/>
<keyword evidence="1" id="KW-0812">Transmembrane</keyword>
<name>A0A1X1DPE7_9GAMM</name>
<dbReference type="RefSeq" id="WP_104956497.1">
    <property type="nucleotide sequence ID" value="NZ_CP026377.1"/>
</dbReference>
<evidence type="ECO:0000313" key="3">
    <source>
        <dbReference type="Proteomes" id="UP000238365"/>
    </source>
</evidence>
<protein>
    <submittedName>
        <fullName evidence="2">Uncharacterized protein</fullName>
    </submittedName>
</protein>
<reference evidence="2 3" key="1">
    <citation type="submission" date="2018-01" db="EMBL/GenBank/DDBJ databases">
        <title>Complete and assembled Genome of Pantoea gaviniae DSM22758T.</title>
        <authorList>
            <person name="Stevens M.J.A."/>
            <person name="Zurfluh K."/>
            <person name="Stephan R."/>
        </authorList>
    </citation>
    <scope>NUCLEOTIDE SEQUENCE [LARGE SCALE GENOMIC DNA]</scope>
    <source>
        <strain evidence="2 3">DSM 22758</strain>
    </source>
</reference>
<dbReference type="OrthoDB" id="6504753at2"/>
<dbReference type="AlphaFoldDB" id="A0A1X1DPE7"/>
<evidence type="ECO:0000313" key="2">
    <source>
        <dbReference type="EMBL" id="AUX92609.1"/>
    </source>
</evidence>
<dbReference type="KEGG" id="pgz:C2E15_05635"/>
<gene>
    <name evidence="2" type="ORF">C2E15_05635</name>
</gene>
<dbReference type="Proteomes" id="UP000238365">
    <property type="component" value="Chromosome"/>
</dbReference>
<keyword evidence="1" id="KW-0472">Membrane</keyword>
<sequence>MDDFQQDEAQNRHYPVEENMRWQRREWRIQQLGYALLLAIVVGGACGLFSKGFLSDRTRVSPQGSLEVKYERFARQQSDMAMTIRLHALRDRLYSITLSGDGVDNFQLQSIQPQPLRAESSEHSLTLWYKTQNINRGASIWLGGQPQSPGKYAFTVSDSSGAQVDFTQWVYP</sequence>
<feature type="transmembrane region" description="Helical" evidence="1">
    <location>
        <begin position="32"/>
        <end position="54"/>
    </location>
</feature>
<organism evidence="2 3">
    <name type="scientific">Mixta gaviniae</name>
    <dbReference type="NCBI Taxonomy" id="665914"/>
    <lineage>
        <taxon>Bacteria</taxon>
        <taxon>Pseudomonadati</taxon>
        <taxon>Pseudomonadota</taxon>
        <taxon>Gammaproteobacteria</taxon>
        <taxon>Enterobacterales</taxon>
        <taxon>Erwiniaceae</taxon>
        <taxon>Mixta</taxon>
    </lineage>
</organism>
<keyword evidence="3" id="KW-1185">Reference proteome</keyword>
<dbReference type="EMBL" id="CP026377">
    <property type="protein sequence ID" value="AUX92609.1"/>
    <property type="molecule type" value="Genomic_DNA"/>
</dbReference>